<reference evidence="2 3" key="1">
    <citation type="submission" date="2014-07" db="EMBL/GenBank/DDBJ databases">
        <title>Tepidicaulis marinum gen. nov., sp. nov., a novel marine bacterium denitrifying nitrate to nitrous oxide strictly under microaerobic conditions.</title>
        <authorList>
            <person name="Takeuchi M."/>
            <person name="Yamagishi T."/>
            <person name="Kamagata Y."/>
            <person name="Oshima K."/>
            <person name="Hattori M."/>
            <person name="Katayama T."/>
            <person name="Hanada S."/>
            <person name="Tamaki H."/>
            <person name="Marumo K."/>
            <person name="Maeda H."/>
            <person name="Nedachi M."/>
            <person name="Iwasaki W."/>
            <person name="Suwa Y."/>
            <person name="Sakata S."/>
        </authorList>
    </citation>
    <scope>NUCLEOTIDE SEQUENCE [LARGE SCALE GENOMIC DNA]</scope>
    <source>
        <strain evidence="2 3">MA2</strain>
    </source>
</reference>
<name>A0A081BBG2_9HYPH</name>
<dbReference type="InterPro" id="IPR000073">
    <property type="entry name" value="AB_hydrolase_1"/>
</dbReference>
<gene>
    <name evidence="2" type="ORF">M2A_1879</name>
</gene>
<dbReference type="PANTHER" id="PTHR43433">
    <property type="entry name" value="HYDROLASE, ALPHA/BETA FOLD FAMILY PROTEIN"/>
    <property type="match status" value="1"/>
</dbReference>
<keyword evidence="3" id="KW-1185">Reference proteome</keyword>
<dbReference type="PRINTS" id="PR00111">
    <property type="entry name" value="ABHYDROLASE"/>
</dbReference>
<dbReference type="EMBL" id="BBIO01000009">
    <property type="protein sequence ID" value="GAK45380.1"/>
    <property type="molecule type" value="Genomic_DNA"/>
</dbReference>
<dbReference type="InterPro" id="IPR050471">
    <property type="entry name" value="AB_hydrolase"/>
</dbReference>
<dbReference type="Gene3D" id="3.40.50.1820">
    <property type="entry name" value="alpha/beta hydrolase"/>
    <property type="match status" value="1"/>
</dbReference>
<proteinExistence type="predicted"/>
<organism evidence="2 3">
    <name type="scientific">Tepidicaulis marinus</name>
    <dbReference type="NCBI Taxonomy" id="1333998"/>
    <lineage>
        <taxon>Bacteria</taxon>
        <taxon>Pseudomonadati</taxon>
        <taxon>Pseudomonadota</taxon>
        <taxon>Alphaproteobacteria</taxon>
        <taxon>Hyphomicrobiales</taxon>
        <taxon>Parvibaculaceae</taxon>
        <taxon>Tepidicaulis</taxon>
    </lineage>
</organism>
<dbReference type="InterPro" id="IPR029058">
    <property type="entry name" value="AB_hydrolase_fold"/>
</dbReference>
<dbReference type="AlphaFoldDB" id="A0A081BBG2"/>
<evidence type="ECO:0000313" key="3">
    <source>
        <dbReference type="Proteomes" id="UP000028702"/>
    </source>
</evidence>
<protein>
    <submittedName>
        <fullName evidence="2">Alpha/beta family hydrolase</fullName>
    </submittedName>
</protein>
<feature type="domain" description="AB hydrolase-1" evidence="1">
    <location>
        <begin position="64"/>
        <end position="187"/>
    </location>
</feature>
<dbReference type="Proteomes" id="UP000028702">
    <property type="component" value="Unassembled WGS sequence"/>
</dbReference>
<evidence type="ECO:0000313" key="2">
    <source>
        <dbReference type="EMBL" id="GAK45380.1"/>
    </source>
</evidence>
<accession>A0A081BBG2</accession>
<dbReference type="RefSeq" id="WP_045446341.1">
    <property type="nucleotide sequence ID" value="NZ_BBIO01000009.1"/>
</dbReference>
<dbReference type="Pfam" id="PF00561">
    <property type="entry name" value="Abhydrolase_1"/>
    <property type="match status" value="1"/>
</dbReference>
<dbReference type="SUPFAM" id="SSF53474">
    <property type="entry name" value="alpha/beta-Hydrolases"/>
    <property type="match status" value="1"/>
</dbReference>
<keyword evidence="2" id="KW-0378">Hydrolase</keyword>
<dbReference type="STRING" id="1333998.M2A_1879"/>
<evidence type="ECO:0000259" key="1">
    <source>
        <dbReference type="Pfam" id="PF00561"/>
    </source>
</evidence>
<dbReference type="GO" id="GO:0016787">
    <property type="term" value="F:hydrolase activity"/>
    <property type="evidence" value="ECO:0007669"/>
    <property type="project" value="UniProtKB-KW"/>
</dbReference>
<comment type="caution">
    <text evidence="2">The sequence shown here is derived from an EMBL/GenBank/DDBJ whole genome shotgun (WGS) entry which is preliminary data.</text>
</comment>
<dbReference type="eggNOG" id="COG0596">
    <property type="taxonomic scope" value="Bacteria"/>
</dbReference>
<dbReference type="PANTHER" id="PTHR43433:SF5">
    <property type="entry name" value="AB HYDROLASE-1 DOMAIN-CONTAINING PROTEIN"/>
    <property type="match status" value="1"/>
</dbReference>
<sequence>MRKVWAGLAVLLLLAAAGAYWINQSASGIPGFYAWKAVTGAPHAADKVPVNGIELYYEVYGEGPPVIVLHGGTGFIESMHYQIRALSDAHRVIAVDSRGHGRSSEPAGALHYRDMAGDVTALMDHLGIAKADVVGWSDGGIIGLLLAVHAPERVGKVVAIGANYDVSGIEGDFSSLSADDEAFAAARGMYERLAEDPAHWPVFFGKIMTMWQTEPSITEAELQGVSAPVLVMAGEFDSTKPAHTEKMAALLPNGQLHIVPGGSHFIPLEKPEAVNAAVLAFLAE</sequence>